<evidence type="ECO:0000259" key="5">
    <source>
        <dbReference type="PROSITE" id="PS50883"/>
    </source>
</evidence>
<dbReference type="NCBIfam" id="TIGR00254">
    <property type="entry name" value="GGDEF"/>
    <property type="match status" value="1"/>
</dbReference>
<feature type="chain" id="PRO_5037241826" description="EAL domain-containing protein" evidence="2">
    <location>
        <begin position="23"/>
        <end position="1057"/>
    </location>
</feature>
<dbReference type="SUPFAM" id="SSF48452">
    <property type="entry name" value="TPR-like"/>
    <property type="match status" value="2"/>
</dbReference>
<sequence length="1057" mass="119679">MRKCVTSLLLLFVFTALSPLSAAFEAGLKTPSDKTYQQYLNIFDDTSLTNTQKQQQGQALLFELDPQQSPQISALIYIQLLNIAAEESAKIRFDSLKEQLATLTINQNDKTTIDALLSMAEINLNRKMGKHPLAILQAENLLQQIEQQPPVRHSNVYDGALVLSVVDHAYLYYLLGNSFFLSAEYATAHKYLLLAMDKYEQVKNLPGQAVIYTNLSMISWAQGNFPQAIFHTNQALDIANNLNNEAMLINNLLNKGIYFQNSKKYDNALSTFRKLLSHPNIKNYPLYQIKALLAKADTIQSTGMYEQSRIFIENAIQIATEHDDLVNLNTAKISLGNLLTQQKKYEQALPHYLEAEAYFEQMQLSRLQSVALKETSKMYQYSGQFDKALDYFQQFHALNEKMLKNAQKSTVLSLQEKFLAESKTKQIELLKKQQEIDQVRILEVEQQRQITLIASTAIIIILLLLISRYFTRKESKNLKQLNQTIIENESQLTLLSHAFRHTSDGVWIVNANFELVAVNNAFVQHTHKTRHQVIGKKLAFAAVNGQDEMLAERILLQTKLAGSWQGELFDQRSNDEIYPIELEVDAIVDDNANVTHYLGIFRDVTDKRRTQEQLSRLATHDELTGLANRTLLEELVSQSCLTAQHTKKLPTLLLVNVNGFKKINDSLGHSVGDKLIVAISKRLKSQLFSKDIIARLSGAEFCVLCELNDPRRSAVRVAQKVMETFDQVFNIDGHQLNISANMGITIYPQDAKTSDELLRKAAIAMLDVSNSNNIGYRFFEPKMNTSVTKQLEREQKILNAINNQYFEFYYQPIVDISSKNIVGAEALIRWVEPDGTVISPANFIPVAEQAGFIDQIDRIVIAQVFSQAAVWKKQGYDFGVISLNLSAQMFLNAEELITMLTAKMSQNQVAASNFKLEITEGMLLGDIQRGIKTMRDLKGLGFQLSLDDFGTGYSSLNYLKKFPIDCLKIDRSFISSMHKNKMDQEIVASIISLAHTLGITVVAEGVEYEEHLQLLAAMQCELYQGFYFSQPVPAETFEVLLTEKSMKAKHQNKLKLT</sequence>
<dbReference type="Gene3D" id="3.30.450.20">
    <property type="entry name" value="PAS domain"/>
    <property type="match status" value="1"/>
</dbReference>
<organism evidence="7 8">
    <name type="scientific">Thalassotalea marina</name>
    <dbReference type="NCBI Taxonomy" id="1673741"/>
    <lineage>
        <taxon>Bacteria</taxon>
        <taxon>Pseudomonadati</taxon>
        <taxon>Pseudomonadota</taxon>
        <taxon>Gammaproteobacteria</taxon>
        <taxon>Alteromonadales</taxon>
        <taxon>Colwelliaceae</taxon>
        <taxon>Thalassotalea</taxon>
    </lineage>
</organism>
<dbReference type="Pfam" id="PF00990">
    <property type="entry name" value="GGDEF"/>
    <property type="match status" value="1"/>
</dbReference>
<dbReference type="InterPro" id="IPR043128">
    <property type="entry name" value="Rev_trsase/Diguanyl_cyclase"/>
</dbReference>
<dbReference type="InterPro" id="IPR035965">
    <property type="entry name" value="PAS-like_dom_sf"/>
</dbReference>
<keyword evidence="1" id="KW-0802">TPR repeat</keyword>
<name>A0A919BPF3_9GAMM</name>
<dbReference type="PROSITE" id="PS50887">
    <property type="entry name" value="GGDEF"/>
    <property type="match status" value="1"/>
</dbReference>
<dbReference type="SMART" id="SM00091">
    <property type="entry name" value="PAS"/>
    <property type="match status" value="1"/>
</dbReference>
<dbReference type="SMART" id="SM00052">
    <property type="entry name" value="EAL"/>
    <property type="match status" value="1"/>
</dbReference>
<keyword evidence="8" id="KW-1185">Reference proteome</keyword>
<dbReference type="Gene3D" id="1.25.40.10">
    <property type="entry name" value="Tetratricopeptide repeat domain"/>
    <property type="match status" value="2"/>
</dbReference>
<evidence type="ECO:0008006" key="9">
    <source>
        <dbReference type="Google" id="ProtNLM"/>
    </source>
</evidence>
<proteinExistence type="predicted"/>
<dbReference type="CDD" id="cd00130">
    <property type="entry name" value="PAS"/>
    <property type="match status" value="1"/>
</dbReference>
<dbReference type="InterPro" id="IPR000160">
    <property type="entry name" value="GGDEF_dom"/>
</dbReference>
<dbReference type="PROSITE" id="PS50005">
    <property type="entry name" value="TPR"/>
    <property type="match status" value="1"/>
</dbReference>
<keyword evidence="2" id="KW-0732">Signal</keyword>
<evidence type="ECO:0000313" key="8">
    <source>
        <dbReference type="Proteomes" id="UP000623842"/>
    </source>
</evidence>
<dbReference type="InterPro" id="IPR001610">
    <property type="entry name" value="PAC"/>
</dbReference>
<reference evidence="7" key="1">
    <citation type="journal article" date="2014" name="Int. J. Syst. Evol. Microbiol.">
        <title>Complete genome sequence of Corynebacterium casei LMG S-19264T (=DSM 44701T), isolated from a smear-ripened cheese.</title>
        <authorList>
            <consortium name="US DOE Joint Genome Institute (JGI-PGF)"/>
            <person name="Walter F."/>
            <person name="Albersmeier A."/>
            <person name="Kalinowski J."/>
            <person name="Ruckert C."/>
        </authorList>
    </citation>
    <scope>NUCLEOTIDE SEQUENCE</scope>
    <source>
        <strain evidence="7">KCTC 42731</strain>
    </source>
</reference>
<dbReference type="PANTHER" id="PTHR44757:SF2">
    <property type="entry name" value="BIOFILM ARCHITECTURE MAINTENANCE PROTEIN MBAA"/>
    <property type="match status" value="1"/>
</dbReference>
<feature type="domain" description="PAS" evidence="3">
    <location>
        <begin position="491"/>
        <end position="563"/>
    </location>
</feature>
<dbReference type="Gene3D" id="3.30.70.270">
    <property type="match status" value="1"/>
</dbReference>
<dbReference type="RefSeq" id="WP_386004742.1">
    <property type="nucleotide sequence ID" value="NZ_JBHUDA010000001.1"/>
</dbReference>
<dbReference type="InterPro" id="IPR052155">
    <property type="entry name" value="Biofilm_reg_signaling"/>
</dbReference>
<dbReference type="InterPro" id="IPR029787">
    <property type="entry name" value="Nucleotide_cyclase"/>
</dbReference>
<evidence type="ECO:0000256" key="2">
    <source>
        <dbReference type="SAM" id="SignalP"/>
    </source>
</evidence>
<protein>
    <recommendedName>
        <fullName evidence="9">EAL domain-containing protein</fullName>
    </recommendedName>
</protein>
<evidence type="ECO:0000256" key="1">
    <source>
        <dbReference type="PROSITE-ProRule" id="PRU00339"/>
    </source>
</evidence>
<dbReference type="Proteomes" id="UP000623842">
    <property type="component" value="Unassembled WGS sequence"/>
</dbReference>
<dbReference type="Pfam" id="PF00563">
    <property type="entry name" value="EAL"/>
    <property type="match status" value="1"/>
</dbReference>
<reference evidence="7" key="2">
    <citation type="submission" date="2020-09" db="EMBL/GenBank/DDBJ databases">
        <authorList>
            <person name="Sun Q."/>
            <person name="Kim S."/>
        </authorList>
    </citation>
    <scope>NUCLEOTIDE SEQUENCE</scope>
    <source>
        <strain evidence="7">KCTC 42731</strain>
    </source>
</reference>
<feature type="domain" description="GGDEF" evidence="6">
    <location>
        <begin position="648"/>
        <end position="781"/>
    </location>
</feature>
<gene>
    <name evidence="7" type="ORF">GCM10017161_35950</name>
</gene>
<dbReference type="InterPro" id="IPR000700">
    <property type="entry name" value="PAS-assoc_C"/>
</dbReference>
<dbReference type="PROSITE" id="PS50112">
    <property type="entry name" value="PAS"/>
    <property type="match status" value="1"/>
</dbReference>
<dbReference type="PROSITE" id="PS50113">
    <property type="entry name" value="PAC"/>
    <property type="match status" value="1"/>
</dbReference>
<feature type="domain" description="PAC" evidence="4">
    <location>
        <begin position="562"/>
        <end position="616"/>
    </location>
</feature>
<dbReference type="CDD" id="cd01949">
    <property type="entry name" value="GGDEF"/>
    <property type="match status" value="1"/>
</dbReference>
<evidence type="ECO:0000259" key="3">
    <source>
        <dbReference type="PROSITE" id="PS50112"/>
    </source>
</evidence>
<dbReference type="SMART" id="SM00086">
    <property type="entry name" value="PAC"/>
    <property type="match status" value="1"/>
</dbReference>
<dbReference type="CDD" id="cd01948">
    <property type="entry name" value="EAL"/>
    <property type="match status" value="1"/>
</dbReference>
<dbReference type="EMBL" id="BNCK01000009">
    <property type="protein sequence ID" value="GHG03457.1"/>
    <property type="molecule type" value="Genomic_DNA"/>
</dbReference>
<dbReference type="PROSITE" id="PS50883">
    <property type="entry name" value="EAL"/>
    <property type="match status" value="1"/>
</dbReference>
<dbReference type="SMART" id="SM00267">
    <property type="entry name" value="GGDEF"/>
    <property type="match status" value="1"/>
</dbReference>
<dbReference type="SMART" id="SM00028">
    <property type="entry name" value="TPR"/>
    <property type="match status" value="6"/>
</dbReference>
<dbReference type="Pfam" id="PF13426">
    <property type="entry name" value="PAS_9"/>
    <property type="match status" value="1"/>
</dbReference>
<evidence type="ECO:0000259" key="4">
    <source>
        <dbReference type="PROSITE" id="PS50113"/>
    </source>
</evidence>
<dbReference type="SUPFAM" id="SSF55073">
    <property type="entry name" value="Nucleotide cyclase"/>
    <property type="match status" value="1"/>
</dbReference>
<dbReference type="InterPro" id="IPR001633">
    <property type="entry name" value="EAL_dom"/>
</dbReference>
<dbReference type="InterPro" id="IPR019734">
    <property type="entry name" value="TPR_rpt"/>
</dbReference>
<dbReference type="InterPro" id="IPR035919">
    <property type="entry name" value="EAL_sf"/>
</dbReference>
<dbReference type="SUPFAM" id="SSF141868">
    <property type="entry name" value="EAL domain-like"/>
    <property type="match status" value="1"/>
</dbReference>
<evidence type="ECO:0000313" key="7">
    <source>
        <dbReference type="EMBL" id="GHG03457.1"/>
    </source>
</evidence>
<dbReference type="AlphaFoldDB" id="A0A919BPF3"/>
<dbReference type="NCBIfam" id="TIGR00229">
    <property type="entry name" value="sensory_box"/>
    <property type="match status" value="1"/>
</dbReference>
<dbReference type="Gene3D" id="3.20.20.450">
    <property type="entry name" value="EAL domain"/>
    <property type="match status" value="1"/>
</dbReference>
<feature type="domain" description="EAL" evidence="5">
    <location>
        <begin position="790"/>
        <end position="1045"/>
    </location>
</feature>
<evidence type="ECO:0000259" key="6">
    <source>
        <dbReference type="PROSITE" id="PS50887"/>
    </source>
</evidence>
<feature type="signal peptide" evidence="2">
    <location>
        <begin position="1"/>
        <end position="22"/>
    </location>
</feature>
<dbReference type="InterPro" id="IPR011990">
    <property type="entry name" value="TPR-like_helical_dom_sf"/>
</dbReference>
<dbReference type="SUPFAM" id="SSF55785">
    <property type="entry name" value="PYP-like sensor domain (PAS domain)"/>
    <property type="match status" value="1"/>
</dbReference>
<feature type="repeat" description="TPR" evidence="1">
    <location>
        <begin position="369"/>
        <end position="402"/>
    </location>
</feature>
<accession>A0A919BPF3</accession>
<comment type="caution">
    <text evidence="7">The sequence shown here is derived from an EMBL/GenBank/DDBJ whole genome shotgun (WGS) entry which is preliminary data.</text>
</comment>
<dbReference type="InterPro" id="IPR000014">
    <property type="entry name" value="PAS"/>
</dbReference>
<dbReference type="PANTHER" id="PTHR44757">
    <property type="entry name" value="DIGUANYLATE CYCLASE DGCP"/>
    <property type="match status" value="1"/>
</dbReference>